<proteinExistence type="predicted"/>
<reference evidence="2 3" key="1">
    <citation type="journal article" date="2015" name="Nat. Commun.">
        <title>Outbred genome sequencing and CRISPR/Cas9 gene editing in butterflies.</title>
        <authorList>
            <person name="Li X."/>
            <person name="Fan D."/>
            <person name="Zhang W."/>
            <person name="Liu G."/>
            <person name="Zhang L."/>
            <person name="Zhao L."/>
            <person name="Fang X."/>
            <person name="Chen L."/>
            <person name="Dong Y."/>
            <person name="Chen Y."/>
            <person name="Ding Y."/>
            <person name="Zhao R."/>
            <person name="Feng M."/>
            <person name="Zhu Y."/>
            <person name="Feng Y."/>
            <person name="Jiang X."/>
            <person name="Zhu D."/>
            <person name="Xiang H."/>
            <person name="Feng X."/>
            <person name="Li S."/>
            <person name="Wang J."/>
            <person name="Zhang G."/>
            <person name="Kronforst M.R."/>
            <person name="Wang W."/>
        </authorList>
    </citation>
    <scope>NUCLEOTIDE SEQUENCE [LARGE SCALE GENOMIC DNA]</scope>
    <source>
        <strain evidence="2">Ya'a_city_454_Pm</strain>
        <tissue evidence="2">Whole body</tissue>
    </source>
</reference>
<dbReference type="Proteomes" id="UP000053240">
    <property type="component" value="Unassembled WGS sequence"/>
</dbReference>
<name>A0A0N0PF32_PAPMA</name>
<dbReference type="InParanoid" id="A0A0N0PF32"/>
<protein>
    <submittedName>
        <fullName evidence="2">Uncharacterized protein</fullName>
    </submittedName>
</protein>
<evidence type="ECO:0000256" key="1">
    <source>
        <dbReference type="SAM" id="MobiDB-lite"/>
    </source>
</evidence>
<keyword evidence="3" id="KW-1185">Reference proteome</keyword>
<feature type="compositionally biased region" description="Basic and acidic residues" evidence="1">
    <location>
        <begin position="22"/>
        <end position="34"/>
    </location>
</feature>
<feature type="region of interest" description="Disordered" evidence="1">
    <location>
        <begin position="1"/>
        <end position="47"/>
    </location>
</feature>
<feature type="region of interest" description="Disordered" evidence="1">
    <location>
        <begin position="107"/>
        <end position="128"/>
    </location>
</feature>
<dbReference type="AlphaFoldDB" id="A0A0N0PF32"/>
<accession>A0A0N0PF32</accession>
<organism evidence="2 3">
    <name type="scientific">Papilio machaon</name>
    <name type="common">Old World swallowtail butterfly</name>
    <dbReference type="NCBI Taxonomy" id="76193"/>
    <lineage>
        <taxon>Eukaryota</taxon>
        <taxon>Metazoa</taxon>
        <taxon>Ecdysozoa</taxon>
        <taxon>Arthropoda</taxon>
        <taxon>Hexapoda</taxon>
        <taxon>Insecta</taxon>
        <taxon>Pterygota</taxon>
        <taxon>Neoptera</taxon>
        <taxon>Endopterygota</taxon>
        <taxon>Lepidoptera</taxon>
        <taxon>Glossata</taxon>
        <taxon>Ditrysia</taxon>
        <taxon>Papilionoidea</taxon>
        <taxon>Papilionidae</taxon>
        <taxon>Papilioninae</taxon>
        <taxon>Papilio</taxon>
    </lineage>
</organism>
<dbReference type="EMBL" id="KQ459717">
    <property type="protein sequence ID" value="KPJ20297.1"/>
    <property type="molecule type" value="Genomic_DNA"/>
</dbReference>
<sequence>MMAVKYEARPASAEPEACRAPAMDRRALSADSEPRTLAARKAYPEPCGEAVDTDAETEAPLDLSTHARKEISVRDFARHSFADPADYVRAQVILRQSRGYLAAAAAAARDSGTESDDSAERLSPGDDAMTGKAYKKSLMKRYNNLIFTAGRASVALNTRGERNVTKYLCQCRCEKKLSKREPDGQIPRPRRMRYDAGALRARKQTNTTNIPATSSDRCGARGLLFIISAPAQATAVLRSA</sequence>
<gene>
    <name evidence="2" type="ORF">RR48_04895</name>
</gene>
<evidence type="ECO:0000313" key="2">
    <source>
        <dbReference type="EMBL" id="KPJ20297.1"/>
    </source>
</evidence>
<evidence type="ECO:0000313" key="3">
    <source>
        <dbReference type="Proteomes" id="UP000053240"/>
    </source>
</evidence>